<accession>A0AAW5R0I4</accession>
<dbReference type="AlphaFoldDB" id="A0AAW5R0I4"/>
<dbReference type="Proteomes" id="UP001320898">
    <property type="component" value="Unassembled WGS sequence"/>
</dbReference>
<protein>
    <submittedName>
        <fullName evidence="1">DUF6445 family protein</fullName>
    </submittedName>
</protein>
<comment type="caution">
    <text evidence="1">The sequence shown here is derived from an EMBL/GenBank/DDBJ whole genome shotgun (WGS) entry which is preliminary data.</text>
</comment>
<dbReference type="InterPro" id="IPR045617">
    <property type="entry name" value="DUF6445"/>
</dbReference>
<evidence type="ECO:0000313" key="1">
    <source>
        <dbReference type="EMBL" id="MCT8972892.1"/>
    </source>
</evidence>
<evidence type="ECO:0000313" key="2">
    <source>
        <dbReference type="Proteomes" id="UP001320898"/>
    </source>
</evidence>
<dbReference type="EMBL" id="JALIDZ010000005">
    <property type="protein sequence ID" value="MCT8972892.1"/>
    <property type="molecule type" value="Genomic_DNA"/>
</dbReference>
<dbReference type="Pfam" id="PF20043">
    <property type="entry name" value="DUF6445"/>
    <property type="match status" value="1"/>
</dbReference>
<proteinExistence type="predicted"/>
<keyword evidence="2" id="KW-1185">Reference proteome</keyword>
<sequence length="216" mass="24813">MAGFVRVLDDFYPHPLRVREFATKLEYAENTAEAEKLYYKGYLSTADHPFAEAGLELLARRLGRVLRRNAPIGEFRLIFETEGAPADGFRKTWIHFDSSVSQYSGIVYLNPDAQCQGGTAFYRHRELGWDHMPNVASPEMAEACQRYGKTVPEFLSMITDDGFEIDSKWRELSVVPMRFNRCLVFDSRLFHARLGGFGARQTDGRLTQNFFFDVVM</sequence>
<organism evidence="1 2">
    <name type="scientific">Microbaculum marinisediminis</name>
    <dbReference type="NCBI Taxonomy" id="2931392"/>
    <lineage>
        <taxon>Bacteria</taxon>
        <taxon>Pseudomonadati</taxon>
        <taxon>Pseudomonadota</taxon>
        <taxon>Alphaproteobacteria</taxon>
        <taxon>Hyphomicrobiales</taxon>
        <taxon>Tepidamorphaceae</taxon>
        <taxon>Microbaculum</taxon>
    </lineage>
</organism>
<reference evidence="1 2" key="1">
    <citation type="submission" date="2022-04" db="EMBL/GenBank/DDBJ databases">
        <authorList>
            <person name="Ye Y.-Q."/>
            <person name="Du Z.-J."/>
        </authorList>
    </citation>
    <scope>NUCLEOTIDE SEQUENCE [LARGE SCALE GENOMIC DNA]</scope>
    <source>
        <strain evidence="1 2">A6E488</strain>
    </source>
</reference>
<gene>
    <name evidence="1" type="ORF">MUB46_13580</name>
</gene>
<dbReference type="RefSeq" id="WP_261616463.1">
    <property type="nucleotide sequence ID" value="NZ_JALIDZ010000005.1"/>
</dbReference>
<name>A0AAW5R0I4_9HYPH</name>